<accession>A0ABW0LLB0</accession>
<reference evidence="3" key="1">
    <citation type="journal article" date="2019" name="Int. J. Syst. Evol. Microbiol.">
        <title>The Global Catalogue of Microorganisms (GCM) 10K type strain sequencing project: providing services to taxonomists for standard genome sequencing and annotation.</title>
        <authorList>
            <consortium name="The Broad Institute Genomics Platform"/>
            <consortium name="The Broad Institute Genome Sequencing Center for Infectious Disease"/>
            <person name="Wu L."/>
            <person name="Ma J."/>
        </authorList>
    </citation>
    <scope>NUCLEOTIDE SEQUENCE [LARGE SCALE GENOMIC DNA]</scope>
    <source>
        <strain evidence="3">CGMCC 1.12237</strain>
    </source>
</reference>
<keyword evidence="1" id="KW-0472">Membrane</keyword>
<feature type="transmembrane region" description="Helical" evidence="1">
    <location>
        <begin position="25"/>
        <end position="41"/>
    </location>
</feature>
<organism evidence="2 3">
    <name type="scientific">Lederbergia graminis</name>
    <dbReference type="NCBI Taxonomy" id="735518"/>
    <lineage>
        <taxon>Bacteria</taxon>
        <taxon>Bacillati</taxon>
        <taxon>Bacillota</taxon>
        <taxon>Bacilli</taxon>
        <taxon>Bacillales</taxon>
        <taxon>Bacillaceae</taxon>
        <taxon>Lederbergia</taxon>
    </lineage>
</organism>
<evidence type="ECO:0000313" key="2">
    <source>
        <dbReference type="EMBL" id="MFC5466473.1"/>
    </source>
</evidence>
<comment type="caution">
    <text evidence="2">The sequence shown here is derived from an EMBL/GenBank/DDBJ whole genome shotgun (WGS) entry which is preliminary data.</text>
</comment>
<evidence type="ECO:0000256" key="1">
    <source>
        <dbReference type="SAM" id="Phobius"/>
    </source>
</evidence>
<keyword evidence="1" id="KW-1133">Transmembrane helix</keyword>
<keyword evidence="1" id="KW-0812">Transmembrane</keyword>
<evidence type="ECO:0008006" key="4">
    <source>
        <dbReference type="Google" id="ProtNLM"/>
    </source>
</evidence>
<name>A0ABW0LLB0_9BACI</name>
<dbReference type="Proteomes" id="UP001596147">
    <property type="component" value="Unassembled WGS sequence"/>
</dbReference>
<proteinExistence type="predicted"/>
<evidence type="ECO:0000313" key="3">
    <source>
        <dbReference type="Proteomes" id="UP001596147"/>
    </source>
</evidence>
<gene>
    <name evidence="2" type="ORF">ACFPM4_17260</name>
</gene>
<keyword evidence="3" id="KW-1185">Reference proteome</keyword>
<dbReference type="EMBL" id="JBHSMC010000027">
    <property type="protein sequence ID" value="MFC5466473.1"/>
    <property type="molecule type" value="Genomic_DNA"/>
</dbReference>
<sequence length="59" mass="6786">MKIVLIIIASIFVLAASYFLYENSLGSIPFLLASFILFFLVRRMSKKSKLEERKDTQGK</sequence>
<protein>
    <recommendedName>
        <fullName evidence="4">ATP synthase F0 subunit 8</fullName>
    </recommendedName>
</protein>